<proteinExistence type="predicted"/>
<gene>
    <name evidence="1" type="ORF">C8Q71DRAFT_725243</name>
</gene>
<dbReference type="Gene3D" id="3.80.10.10">
    <property type="entry name" value="Ribonuclease Inhibitor"/>
    <property type="match status" value="1"/>
</dbReference>
<accession>A0ABQ8K9L6</accession>
<name>A0ABQ8K9L6_9APHY</name>
<evidence type="ECO:0000313" key="1">
    <source>
        <dbReference type="EMBL" id="KAH9834013.1"/>
    </source>
</evidence>
<evidence type="ECO:0000313" key="2">
    <source>
        <dbReference type="Proteomes" id="UP000814176"/>
    </source>
</evidence>
<dbReference type="InterPro" id="IPR032675">
    <property type="entry name" value="LRR_dom_sf"/>
</dbReference>
<dbReference type="SUPFAM" id="SSF52047">
    <property type="entry name" value="RNI-like"/>
    <property type="match status" value="1"/>
</dbReference>
<dbReference type="GeneID" id="72002414"/>
<evidence type="ECO:0008006" key="3">
    <source>
        <dbReference type="Google" id="ProtNLM"/>
    </source>
</evidence>
<comment type="caution">
    <text evidence="1">The sequence shown here is derived from an EMBL/GenBank/DDBJ whole genome shotgun (WGS) entry which is preliminary data.</text>
</comment>
<dbReference type="EMBL" id="JADCUA010000016">
    <property type="protein sequence ID" value="KAH9834013.1"/>
    <property type="molecule type" value="Genomic_DNA"/>
</dbReference>
<protein>
    <recommendedName>
        <fullName evidence="3">F-box domain-containing protein</fullName>
    </recommendedName>
</protein>
<keyword evidence="2" id="KW-1185">Reference proteome</keyword>
<sequence>MHRALNIPDIVQLIVNEMDYSGPSPDAPTLAALVLTCRAFHEPALDVLWSRQVGLGHLVECLPEDLWAMFQDNTLIVLVTSSMYKANAIVQNPPEILVLSEPTRPTTPQDWERFDFYASRIRELRCAGHSDSKQASRALSADLYRWLLASRPTHQLLPRLSSLIWKTSIFGTGLDCTPFLSSPQLSSVSIDMYGNGIPTTSHAILPALLRLSPDLQELRLWMREDWSTHPISRAFFGSFKKLRIIEMKSAMSSIFDLLTGLSTLPDLTKMNILISDYYVPDQRAQQRTAPRVVFRSLEELKLRSSFTPDTHEILRACHFPQLQCINLMYTTPWDESLSALDDFFCLISQCCSHSVLEMIEIVAREDWVDEDAEVQSVTAGAVLKPLIGFHRLCSFHLSADMRIVLDDGAVRDMAVAWPRLKCLALVNNHLSSAPPAAMTLKGLAYLARYCPLLETLAINVDTSSITAPPPSNGHCNRVLQSINAVRSPASGDPAAIGAFLHAIFPNFKRINASDETTPEDELVDGSWRAVEAVIEALKLQSASQQDDFVQKS</sequence>
<dbReference type="Proteomes" id="UP000814176">
    <property type="component" value="Unassembled WGS sequence"/>
</dbReference>
<organism evidence="1 2">
    <name type="scientific">Rhodofomes roseus</name>
    <dbReference type="NCBI Taxonomy" id="34475"/>
    <lineage>
        <taxon>Eukaryota</taxon>
        <taxon>Fungi</taxon>
        <taxon>Dikarya</taxon>
        <taxon>Basidiomycota</taxon>
        <taxon>Agaricomycotina</taxon>
        <taxon>Agaricomycetes</taxon>
        <taxon>Polyporales</taxon>
        <taxon>Rhodofomes</taxon>
    </lineage>
</organism>
<reference evidence="1 2" key="1">
    <citation type="journal article" date="2021" name="Environ. Microbiol.">
        <title>Gene family expansions and transcriptome signatures uncover fungal adaptations to wood decay.</title>
        <authorList>
            <person name="Hage H."/>
            <person name="Miyauchi S."/>
            <person name="Viragh M."/>
            <person name="Drula E."/>
            <person name="Min B."/>
            <person name="Chaduli D."/>
            <person name="Navarro D."/>
            <person name="Favel A."/>
            <person name="Norest M."/>
            <person name="Lesage-Meessen L."/>
            <person name="Balint B."/>
            <person name="Merenyi Z."/>
            <person name="de Eugenio L."/>
            <person name="Morin E."/>
            <person name="Martinez A.T."/>
            <person name="Baldrian P."/>
            <person name="Stursova M."/>
            <person name="Martinez M.J."/>
            <person name="Novotny C."/>
            <person name="Magnuson J.K."/>
            <person name="Spatafora J.W."/>
            <person name="Maurice S."/>
            <person name="Pangilinan J."/>
            <person name="Andreopoulos W."/>
            <person name="LaButti K."/>
            <person name="Hundley H."/>
            <person name="Na H."/>
            <person name="Kuo A."/>
            <person name="Barry K."/>
            <person name="Lipzen A."/>
            <person name="Henrissat B."/>
            <person name="Riley R."/>
            <person name="Ahrendt S."/>
            <person name="Nagy L.G."/>
            <person name="Grigoriev I.V."/>
            <person name="Martin F."/>
            <person name="Rosso M.N."/>
        </authorList>
    </citation>
    <scope>NUCLEOTIDE SEQUENCE [LARGE SCALE GENOMIC DNA]</scope>
    <source>
        <strain evidence="1 2">CIRM-BRFM 1785</strain>
    </source>
</reference>
<dbReference type="RefSeq" id="XP_047776669.1">
    <property type="nucleotide sequence ID" value="XM_047921682.1"/>
</dbReference>